<feature type="chain" id="PRO_5045619740" evidence="1">
    <location>
        <begin position="26"/>
        <end position="251"/>
    </location>
</feature>
<accession>A0ABX7Q523</accession>
<sequence length="251" mass="27221">MKRLYSLFLMAAAVALLATSVPAHASSMDDRIESSAKKTHVFKTYLKNDKVRVDSRDGVVTLTGTVSEESHKSLAQETVVGLPGVKSVDNRLEVKGERPSDMSDAWLATKVKSTLLYHRSVSGFKTEVEVKDGIVTLRGNAPSQAQKELTTEYAMDIEGVKDVNNEMTVTDTSKKTRTMGDKIDDASITALVKMTLLSHRSTSAINISVTTKNGVVTLTGKAKNSAEQDLATKLAKDVNGVKSVENRMTIE</sequence>
<gene>
    <name evidence="3" type="ORF">JZM60_04180</name>
</gene>
<keyword evidence="1" id="KW-0732">Signal</keyword>
<feature type="domain" description="BON" evidence="2">
    <location>
        <begin position="28"/>
        <end position="96"/>
    </location>
</feature>
<dbReference type="EMBL" id="CP071382">
    <property type="protein sequence ID" value="QSV46484.1"/>
    <property type="molecule type" value="Genomic_DNA"/>
</dbReference>
<dbReference type="SMART" id="SM00749">
    <property type="entry name" value="BON"/>
    <property type="match status" value="3"/>
</dbReference>
<reference evidence="3 4" key="1">
    <citation type="submission" date="2021-03" db="EMBL/GenBank/DDBJ databases">
        <title>Geobacter metallireducens gen. nov. sp. nov., a microorganism capable of coupling the complete oxidation of organic compounds to the reduction of iron and other metals.</title>
        <authorList>
            <person name="Li Y."/>
        </authorList>
    </citation>
    <scope>NUCLEOTIDE SEQUENCE [LARGE SCALE GENOMIC DNA]</scope>
    <source>
        <strain evidence="3 4">Jerry-YX</strain>
    </source>
</reference>
<evidence type="ECO:0000259" key="2">
    <source>
        <dbReference type="PROSITE" id="PS50914"/>
    </source>
</evidence>
<dbReference type="PANTHER" id="PTHR34606:SF15">
    <property type="entry name" value="BON DOMAIN-CONTAINING PROTEIN"/>
    <property type="match status" value="1"/>
</dbReference>
<evidence type="ECO:0000313" key="3">
    <source>
        <dbReference type="EMBL" id="QSV46484.1"/>
    </source>
</evidence>
<dbReference type="InterPro" id="IPR007055">
    <property type="entry name" value="BON_dom"/>
</dbReference>
<dbReference type="PANTHER" id="PTHR34606">
    <property type="entry name" value="BON DOMAIN-CONTAINING PROTEIN"/>
    <property type="match status" value="1"/>
</dbReference>
<dbReference type="Pfam" id="PF04972">
    <property type="entry name" value="BON"/>
    <property type="match status" value="3"/>
</dbReference>
<dbReference type="RefSeq" id="WP_207164263.1">
    <property type="nucleotide sequence ID" value="NZ_CP071382.1"/>
</dbReference>
<feature type="signal peptide" evidence="1">
    <location>
        <begin position="1"/>
        <end position="25"/>
    </location>
</feature>
<protein>
    <submittedName>
        <fullName evidence="3">BON domain-containing protein</fullName>
    </submittedName>
</protein>
<evidence type="ECO:0000313" key="4">
    <source>
        <dbReference type="Proteomes" id="UP000663651"/>
    </source>
</evidence>
<feature type="domain" description="BON" evidence="2">
    <location>
        <begin position="103"/>
        <end position="171"/>
    </location>
</feature>
<feature type="domain" description="BON" evidence="2">
    <location>
        <begin position="184"/>
        <end position="251"/>
    </location>
</feature>
<dbReference type="InterPro" id="IPR014004">
    <property type="entry name" value="Transpt-assoc_nodulatn_dom_bac"/>
</dbReference>
<dbReference type="Gene3D" id="3.30.1340.30">
    <property type="match status" value="3"/>
</dbReference>
<proteinExistence type="predicted"/>
<name>A0ABX7Q523_9BACT</name>
<keyword evidence="4" id="KW-1185">Reference proteome</keyword>
<dbReference type="Proteomes" id="UP000663651">
    <property type="component" value="Chromosome"/>
</dbReference>
<organism evidence="3 4">
    <name type="scientific">Geobacter benzoatilyticus</name>
    <dbReference type="NCBI Taxonomy" id="2815309"/>
    <lineage>
        <taxon>Bacteria</taxon>
        <taxon>Pseudomonadati</taxon>
        <taxon>Thermodesulfobacteriota</taxon>
        <taxon>Desulfuromonadia</taxon>
        <taxon>Geobacterales</taxon>
        <taxon>Geobacteraceae</taxon>
        <taxon>Geobacter</taxon>
    </lineage>
</organism>
<evidence type="ECO:0000256" key="1">
    <source>
        <dbReference type="SAM" id="SignalP"/>
    </source>
</evidence>
<dbReference type="InterPro" id="IPR051686">
    <property type="entry name" value="Lipoprotein_DolP"/>
</dbReference>
<dbReference type="PROSITE" id="PS50914">
    <property type="entry name" value="BON"/>
    <property type="match status" value="3"/>
</dbReference>